<dbReference type="Proteomes" id="UP000515908">
    <property type="component" value="Chromosome 16"/>
</dbReference>
<feature type="domain" description="Xrn1 helical" evidence="13">
    <location>
        <begin position="257"/>
        <end position="313"/>
    </location>
</feature>
<protein>
    <recommendedName>
        <fullName evidence="2">5'-3' exoribonuclease 2</fullName>
    </recommendedName>
</protein>
<dbReference type="CDD" id="cd18673">
    <property type="entry name" value="PIN_XRN1-2-like"/>
    <property type="match status" value="1"/>
</dbReference>
<reference evidence="14 15" key="1">
    <citation type="submission" date="2020-08" db="EMBL/GenBank/DDBJ databases">
        <authorList>
            <person name="Newling K."/>
            <person name="Davey J."/>
            <person name="Forrester S."/>
        </authorList>
    </citation>
    <scope>NUCLEOTIDE SEQUENCE [LARGE SCALE GENOMIC DNA]</scope>
    <source>
        <strain evidence="15">Crithidia deanei Carvalho (ATCC PRA-265)</strain>
    </source>
</reference>
<keyword evidence="15" id="KW-1185">Reference proteome</keyword>
<keyword evidence="6" id="KW-0540">Nuclease</keyword>
<dbReference type="OrthoDB" id="372487at2759"/>
<dbReference type="EMBL" id="LR877160">
    <property type="protein sequence ID" value="CAD2220109.1"/>
    <property type="molecule type" value="Genomic_DNA"/>
</dbReference>
<keyword evidence="4" id="KW-0698">rRNA processing</keyword>
<evidence type="ECO:0000256" key="9">
    <source>
        <dbReference type="ARBA" id="ARBA00023015"/>
    </source>
</evidence>
<keyword evidence="10" id="KW-0804">Transcription</keyword>
<dbReference type="Gene3D" id="3.40.50.12390">
    <property type="match status" value="2"/>
</dbReference>
<dbReference type="FunFam" id="3.40.50.12390:FF:000005">
    <property type="entry name" value="5'-3' exoribonuclease 2"/>
    <property type="match status" value="1"/>
</dbReference>
<feature type="domain" description="Xrn1 N-terminal" evidence="12">
    <location>
        <begin position="1"/>
        <end position="193"/>
    </location>
</feature>
<dbReference type="InterPro" id="IPR027073">
    <property type="entry name" value="5_3_exoribonuclease"/>
</dbReference>
<evidence type="ECO:0000256" key="11">
    <source>
        <dbReference type="ARBA" id="ARBA00023242"/>
    </source>
</evidence>
<proteinExistence type="predicted"/>
<evidence type="ECO:0000256" key="3">
    <source>
        <dbReference type="ARBA" id="ARBA00022472"/>
    </source>
</evidence>
<dbReference type="PANTHER" id="PTHR12341:SF75">
    <property type="entry name" value="EXONUCLEASE XRNA, PUTATIVE-RELATED"/>
    <property type="match status" value="1"/>
</dbReference>
<name>A0A7G2CL11_9TRYP</name>
<dbReference type="AlphaFoldDB" id="A0A7G2CL11"/>
<keyword evidence="11" id="KW-0539">Nucleus</keyword>
<evidence type="ECO:0000256" key="6">
    <source>
        <dbReference type="ARBA" id="ARBA00022722"/>
    </source>
</evidence>
<dbReference type="InterPro" id="IPR004859">
    <property type="entry name" value="Xrn1_N"/>
</dbReference>
<evidence type="ECO:0000256" key="5">
    <source>
        <dbReference type="ARBA" id="ARBA00022664"/>
    </source>
</evidence>
<dbReference type="GO" id="GO:0004534">
    <property type="term" value="F:5'-3' RNA exonuclease activity"/>
    <property type="evidence" value="ECO:0007669"/>
    <property type="project" value="TreeGrafter"/>
</dbReference>
<keyword evidence="9" id="KW-0805">Transcription regulation</keyword>
<dbReference type="PANTHER" id="PTHR12341">
    <property type="entry name" value="5'-&gt;3' EXORIBONUCLEASE"/>
    <property type="match status" value="1"/>
</dbReference>
<evidence type="ECO:0000259" key="12">
    <source>
        <dbReference type="Pfam" id="PF03159"/>
    </source>
</evidence>
<evidence type="ECO:0000313" key="14">
    <source>
        <dbReference type="EMBL" id="CAD2220109.1"/>
    </source>
</evidence>
<keyword evidence="8 14" id="KW-0269">Exonuclease</keyword>
<dbReference type="GO" id="GO:0003723">
    <property type="term" value="F:RNA binding"/>
    <property type="evidence" value="ECO:0007669"/>
    <property type="project" value="TreeGrafter"/>
</dbReference>
<sequence length="315" mass="36011">MNGIIHNCTHPNDIDATRKAPTEKEMISAMFTYLEKLFNAVQPSKYFLMAVDGVAPRAKMNQQRQRRYRAGYEMMVAREEALAIGEDIPEEADVFDSNCITPGTPFMVRVSQEFQYFVTMKLATDPAWQNCKVIFSGHDCPGEGEHKIVDFIRRRKMQPDYSPDETHCMYGLDADLVMLALATHEPHFVLLREVVSFGPATKKDRERQEEDTAKGIVIDKSYHQADEFVLFHINVLRDYLQIDISHRLDQRGGSTTFDLERCIDDFVFMCFFIGNDFLPTIPTVGINDGSMLTMLQVYVDHILSKGMALTRKGKS</sequence>
<dbReference type="GO" id="GO:0006364">
    <property type="term" value="P:rRNA processing"/>
    <property type="evidence" value="ECO:0007669"/>
    <property type="project" value="UniProtKB-KW"/>
</dbReference>
<dbReference type="GO" id="GO:0005634">
    <property type="term" value="C:nucleus"/>
    <property type="evidence" value="ECO:0007669"/>
    <property type="project" value="UniProtKB-SubCell"/>
</dbReference>
<dbReference type="GO" id="GO:0000956">
    <property type="term" value="P:nuclear-transcribed mRNA catabolic process"/>
    <property type="evidence" value="ECO:0007669"/>
    <property type="project" value="TreeGrafter"/>
</dbReference>
<evidence type="ECO:0000256" key="2">
    <source>
        <dbReference type="ARBA" id="ARBA00013845"/>
    </source>
</evidence>
<dbReference type="InterPro" id="IPR041412">
    <property type="entry name" value="Xrn1_helical"/>
</dbReference>
<accession>A0A7G2CL11</accession>
<organism evidence="14 15">
    <name type="scientific">Angomonas deanei</name>
    <dbReference type="NCBI Taxonomy" id="59799"/>
    <lineage>
        <taxon>Eukaryota</taxon>
        <taxon>Discoba</taxon>
        <taxon>Euglenozoa</taxon>
        <taxon>Kinetoplastea</taxon>
        <taxon>Metakinetoplastina</taxon>
        <taxon>Trypanosomatida</taxon>
        <taxon>Trypanosomatidae</taxon>
        <taxon>Strigomonadinae</taxon>
        <taxon>Angomonas</taxon>
    </lineage>
</organism>
<evidence type="ECO:0000256" key="7">
    <source>
        <dbReference type="ARBA" id="ARBA00022801"/>
    </source>
</evidence>
<dbReference type="VEuPathDB" id="TriTrypDB:ADEAN_000762400"/>
<evidence type="ECO:0000256" key="10">
    <source>
        <dbReference type="ARBA" id="ARBA00023163"/>
    </source>
</evidence>
<evidence type="ECO:0000313" key="15">
    <source>
        <dbReference type="Proteomes" id="UP000515908"/>
    </source>
</evidence>
<gene>
    <name evidence="14" type="ORF">ADEAN_000762400</name>
</gene>
<keyword evidence="7" id="KW-0378">Hydrolase</keyword>
<evidence type="ECO:0000256" key="1">
    <source>
        <dbReference type="ARBA" id="ARBA00004123"/>
    </source>
</evidence>
<evidence type="ECO:0000256" key="4">
    <source>
        <dbReference type="ARBA" id="ARBA00022552"/>
    </source>
</evidence>
<comment type="subcellular location">
    <subcellularLocation>
        <location evidence="1">Nucleus</location>
    </subcellularLocation>
</comment>
<evidence type="ECO:0000256" key="8">
    <source>
        <dbReference type="ARBA" id="ARBA00022839"/>
    </source>
</evidence>
<keyword evidence="3" id="KW-0806">Transcription termination</keyword>
<dbReference type="Pfam" id="PF17846">
    <property type="entry name" value="XRN_M"/>
    <property type="match status" value="1"/>
</dbReference>
<dbReference type="GO" id="GO:0006397">
    <property type="term" value="P:mRNA processing"/>
    <property type="evidence" value="ECO:0007669"/>
    <property type="project" value="UniProtKB-KW"/>
</dbReference>
<evidence type="ECO:0000259" key="13">
    <source>
        <dbReference type="Pfam" id="PF17846"/>
    </source>
</evidence>
<keyword evidence="5" id="KW-0507">mRNA processing</keyword>
<dbReference type="GO" id="GO:0006353">
    <property type="term" value="P:DNA-templated transcription termination"/>
    <property type="evidence" value="ECO:0007669"/>
    <property type="project" value="UniProtKB-KW"/>
</dbReference>
<dbReference type="Pfam" id="PF03159">
    <property type="entry name" value="XRN_N"/>
    <property type="match status" value="1"/>
</dbReference>